<dbReference type="PIRSF" id="PIRSF000194">
    <property type="entry name" value="DHFR"/>
    <property type="match status" value="1"/>
</dbReference>
<reference evidence="11 12" key="1">
    <citation type="submission" date="2024-08" db="EMBL/GenBank/DDBJ databases">
        <title>Whole-genome sequencing of halo(alkali)philic microorganisms from hypersaline lakes.</title>
        <authorList>
            <person name="Sorokin D.Y."/>
            <person name="Merkel A.Y."/>
            <person name="Messina E."/>
            <person name="Yakimov M."/>
        </authorList>
    </citation>
    <scope>NUCLEOTIDE SEQUENCE [LARGE SCALE GENOMIC DNA]</scope>
    <source>
        <strain evidence="11 12">AB-hyl4</strain>
    </source>
</reference>
<evidence type="ECO:0000256" key="1">
    <source>
        <dbReference type="ARBA" id="ARBA00004903"/>
    </source>
</evidence>
<dbReference type="Gene3D" id="3.40.430.10">
    <property type="entry name" value="Dihydrofolate Reductase, subunit A"/>
    <property type="match status" value="1"/>
</dbReference>
<comment type="similarity">
    <text evidence="2 8 9">Belongs to the dihydrofolate reductase family.</text>
</comment>
<evidence type="ECO:0000256" key="2">
    <source>
        <dbReference type="ARBA" id="ARBA00009539"/>
    </source>
</evidence>
<evidence type="ECO:0000256" key="6">
    <source>
        <dbReference type="ARBA" id="ARBA00023002"/>
    </source>
</evidence>
<evidence type="ECO:0000256" key="8">
    <source>
        <dbReference type="PIRNR" id="PIRNR000194"/>
    </source>
</evidence>
<evidence type="ECO:0000259" key="10">
    <source>
        <dbReference type="PROSITE" id="PS51330"/>
    </source>
</evidence>
<evidence type="ECO:0000256" key="7">
    <source>
        <dbReference type="ARBA" id="ARBA00025067"/>
    </source>
</evidence>
<dbReference type="SUPFAM" id="SSF53597">
    <property type="entry name" value="Dihydrofolate reductase-like"/>
    <property type="match status" value="1"/>
</dbReference>
<evidence type="ECO:0000256" key="3">
    <source>
        <dbReference type="ARBA" id="ARBA00012856"/>
    </source>
</evidence>
<dbReference type="InterPro" id="IPR012259">
    <property type="entry name" value="DHFR"/>
</dbReference>
<evidence type="ECO:0000313" key="11">
    <source>
        <dbReference type="EMBL" id="MFA9480148.1"/>
    </source>
</evidence>
<keyword evidence="12" id="KW-1185">Reference proteome</keyword>
<dbReference type="RefSeq" id="WP_425347071.1">
    <property type="nucleotide sequence ID" value="NZ_JBGUBD010000016.1"/>
</dbReference>
<comment type="function">
    <text evidence="7 8">Key enzyme in folate metabolism. Catalyzes an essential reaction for de novo glycine and purine synthesis, and for DNA precursor synthesis.</text>
</comment>
<dbReference type="PROSITE" id="PS51330">
    <property type="entry name" value="DHFR_2"/>
    <property type="match status" value="1"/>
</dbReference>
<comment type="catalytic activity">
    <reaction evidence="8">
        <text>(6S)-5,6,7,8-tetrahydrofolate + NADP(+) = 7,8-dihydrofolate + NADPH + H(+)</text>
        <dbReference type="Rhea" id="RHEA:15009"/>
        <dbReference type="ChEBI" id="CHEBI:15378"/>
        <dbReference type="ChEBI" id="CHEBI:57451"/>
        <dbReference type="ChEBI" id="CHEBI:57453"/>
        <dbReference type="ChEBI" id="CHEBI:57783"/>
        <dbReference type="ChEBI" id="CHEBI:58349"/>
        <dbReference type="EC" id="1.5.1.3"/>
    </reaction>
</comment>
<gene>
    <name evidence="11" type="ORF">ACERK3_17895</name>
</gene>
<dbReference type="CDD" id="cd00209">
    <property type="entry name" value="DHFR"/>
    <property type="match status" value="1"/>
</dbReference>
<organism evidence="11 12">
    <name type="scientific">Natronomicrosphaera hydrolytica</name>
    <dbReference type="NCBI Taxonomy" id="3242702"/>
    <lineage>
        <taxon>Bacteria</taxon>
        <taxon>Pseudomonadati</taxon>
        <taxon>Planctomycetota</taxon>
        <taxon>Phycisphaerae</taxon>
        <taxon>Phycisphaerales</taxon>
        <taxon>Phycisphaeraceae</taxon>
        <taxon>Natronomicrosphaera</taxon>
    </lineage>
</organism>
<evidence type="ECO:0000256" key="4">
    <source>
        <dbReference type="ARBA" id="ARBA00022563"/>
    </source>
</evidence>
<dbReference type="PANTHER" id="PTHR48069">
    <property type="entry name" value="DIHYDROFOLATE REDUCTASE"/>
    <property type="match status" value="1"/>
</dbReference>
<keyword evidence="4 8" id="KW-0554">One-carbon metabolism</keyword>
<comment type="caution">
    <text evidence="11">The sequence shown here is derived from an EMBL/GenBank/DDBJ whole genome shotgun (WGS) entry which is preliminary data.</text>
</comment>
<name>A0ABV4U965_9BACT</name>
<dbReference type="EC" id="1.5.1.3" evidence="3 8"/>
<evidence type="ECO:0000256" key="9">
    <source>
        <dbReference type="RuleBase" id="RU004474"/>
    </source>
</evidence>
<feature type="domain" description="DHFR" evidence="10">
    <location>
        <begin position="17"/>
        <end position="175"/>
    </location>
</feature>
<proteinExistence type="inferred from homology"/>
<sequence length="176" mass="19770">MSDAVTGKSDIRNSKSEISLIVAMAENRVIGRDGDLPWRLPADLAHFKRLTTGHTIVMGRKTFESIGRPLPNRRSIVLTRDPQWAHEGVEVVHDWDALQAKVAGEGEVFVIGGEVVFGLALPWADRVYLTLVHATVAGDTFFPELPSEAWQLSADERRPADERNKYAMSFQQYDRR</sequence>
<dbReference type="InterPro" id="IPR017925">
    <property type="entry name" value="DHFR_CS"/>
</dbReference>
<comment type="pathway">
    <text evidence="1 8">Cofactor biosynthesis; tetrahydrofolate biosynthesis; 5,6,7,8-tetrahydrofolate from 7,8-dihydrofolate: step 1/1.</text>
</comment>
<keyword evidence="6 8" id="KW-0560">Oxidoreductase</keyword>
<evidence type="ECO:0000313" key="12">
    <source>
        <dbReference type="Proteomes" id="UP001575105"/>
    </source>
</evidence>
<keyword evidence="5 8" id="KW-0521">NADP</keyword>
<dbReference type="InterPro" id="IPR024072">
    <property type="entry name" value="DHFR-like_dom_sf"/>
</dbReference>
<protein>
    <recommendedName>
        <fullName evidence="3 8">Dihydrofolate reductase</fullName>
        <ecNumber evidence="3 8">1.5.1.3</ecNumber>
    </recommendedName>
</protein>
<dbReference type="PRINTS" id="PR00070">
    <property type="entry name" value="DHFR"/>
</dbReference>
<dbReference type="PANTHER" id="PTHR48069:SF3">
    <property type="entry name" value="DIHYDROFOLATE REDUCTASE"/>
    <property type="match status" value="1"/>
</dbReference>
<dbReference type="Proteomes" id="UP001575105">
    <property type="component" value="Unassembled WGS sequence"/>
</dbReference>
<dbReference type="PROSITE" id="PS00075">
    <property type="entry name" value="DHFR_1"/>
    <property type="match status" value="1"/>
</dbReference>
<evidence type="ECO:0000256" key="5">
    <source>
        <dbReference type="ARBA" id="ARBA00022857"/>
    </source>
</evidence>
<dbReference type="GO" id="GO:0004146">
    <property type="term" value="F:dihydrofolate reductase activity"/>
    <property type="evidence" value="ECO:0007669"/>
    <property type="project" value="UniProtKB-EC"/>
</dbReference>
<dbReference type="InterPro" id="IPR001796">
    <property type="entry name" value="DHFR_dom"/>
</dbReference>
<dbReference type="Pfam" id="PF00186">
    <property type="entry name" value="DHFR_1"/>
    <property type="match status" value="1"/>
</dbReference>
<dbReference type="EMBL" id="JBGUBD010000016">
    <property type="protein sequence ID" value="MFA9480148.1"/>
    <property type="molecule type" value="Genomic_DNA"/>
</dbReference>
<accession>A0ABV4U965</accession>